<organism evidence="3 4">
    <name type="scientific">Durusdinium trenchii</name>
    <dbReference type="NCBI Taxonomy" id="1381693"/>
    <lineage>
        <taxon>Eukaryota</taxon>
        <taxon>Sar</taxon>
        <taxon>Alveolata</taxon>
        <taxon>Dinophyceae</taxon>
        <taxon>Suessiales</taxon>
        <taxon>Symbiodiniaceae</taxon>
        <taxon>Durusdinium</taxon>
    </lineage>
</organism>
<feature type="compositionally biased region" description="Low complexity" evidence="1">
    <location>
        <begin position="21"/>
        <end position="30"/>
    </location>
</feature>
<protein>
    <submittedName>
        <fullName evidence="3">Uncharacterized protein</fullName>
    </submittedName>
</protein>
<feature type="transmembrane region" description="Helical" evidence="2">
    <location>
        <begin position="518"/>
        <end position="540"/>
    </location>
</feature>
<accession>A0ABP0SZF0</accession>
<gene>
    <name evidence="3" type="ORF">CCMP2556_LOCUS54788</name>
</gene>
<evidence type="ECO:0000313" key="4">
    <source>
        <dbReference type="Proteomes" id="UP001642484"/>
    </source>
</evidence>
<keyword evidence="4" id="KW-1185">Reference proteome</keyword>
<feature type="transmembrane region" description="Helical" evidence="2">
    <location>
        <begin position="457"/>
        <end position="475"/>
    </location>
</feature>
<sequence length="610" mass="69458">MWDQPSASTSGGQHPSQGALDDSSASSSSASDDELGLHHLVPPDRWCITREDLAFLRKEIYHGIQKGEIKPHQTDDFQTADQVFGPSIYTVNEQYIKPVTKRAGKMSWALMRNPKGLECHLFISHAWEEGIYEFIRKVMHSWIDALGMRWPRARGMRHAWCCMLANPQNLNIAALIQSPKKSPFAVALRASKMVLVVPNRHRSVYTRLWCGYEAYLAQEAGKPIAIAGTSVRHWTWRSLKYMCFAAVPGVILGQYVNSHGWKWFRWFLWLPSLAALLGLNAQDHEYSILVHGFCEMVCWIEIANCDGSFPNGHEWGFPDVAYPYVHLWYWVMAASFFCLMEVDRIHFWCNRWEAEQLKRDYRGSIRYAECSQPEDAQRIQLEIGQEEKFQEVDDAIQVLLTARMSSPALCHIASLGVDIDQAAYSEITAAVVVLGPFDLLTLGHLLFEMIYEGSQQWHIEVLQGMSIMGRFLLLWQLYRSPMDERCFLLKVLSKLVAVLMVALFLLLFIAVHLHFRPLFSWLVFTDAVLLFAVTLSFLGIRGTAQLPGGLCLLKVFFARGSKLFRCGPHSEAATATGTEFGYNRASGWNPRSSISDHSELVRAWSEGRRL</sequence>
<keyword evidence="2" id="KW-0812">Transmembrane</keyword>
<comment type="caution">
    <text evidence="3">The sequence shown here is derived from an EMBL/GenBank/DDBJ whole genome shotgun (WGS) entry which is preliminary data.</text>
</comment>
<feature type="compositionally biased region" description="Polar residues" evidence="1">
    <location>
        <begin position="1"/>
        <end position="16"/>
    </location>
</feature>
<dbReference type="Proteomes" id="UP001642484">
    <property type="component" value="Unassembled WGS sequence"/>
</dbReference>
<evidence type="ECO:0000313" key="3">
    <source>
        <dbReference type="EMBL" id="CAK9117469.1"/>
    </source>
</evidence>
<keyword evidence="2" id="KW-1133">Transmembrane helix</keyword>
<reference evidence="3 4" key="1">
    <citation type="submission" date="2024-02" db="EMBL/GenBank/DDBJ databases">
        <authorList>
            <person name="Chen Y."/>
            <person name="Shah S."/>
            <person name="Dougan E. K."/>
            <person name="Thang M."/>
            <person name="Chan C."/>
        </authorList>
    </citation>
    <scope>NUCLEOTIDE SEQUENCE [LARGE SCALE GENOMIC DNA]</scope>
</reference>
<evidence type="ECO:0000256" key="2">
    <source>
        <dbReference type="SAM" id="Phobius"/>
    </source>
</evidence>
<evidence type="ECO:0000256" key="1">
    <source>
        <dbReference type="SAM" id="MobiDB-lite"/>
    </source>
</evidence>
<feature type="region of interest" description="Disordered" evidence="1">
    <location>
        <begin position="1"/>
        <end position="36"/>
    </location>
</feature>
<keyword evidence="2" id="KW-0472">Membrane</keyword>
<dbReference type="EMBL" id="CAXAMN010028706">
    <property type="protein sequence ID" value="CAK9117469.1"/>
    <property type="molecule type" value="Genomic_DNA"/>
</dbReference>
<name>A0ABP0SZF0_9DINO</name>
<feature type="transmembrane region" description="Helical" evidence="2">
    <location>
        <begin position="487"/>
        <end position="512"/>
    </location>
</feature>
<proteinExistence type="predicted"/>